<comment type="caution">
    <text evidence="2">The sequence shown here is derived from an EMBL/GenBank/DDBJ whole genome shotgun (WGS) entry which is preliminary data.</text>
</comment>
<protein>
    <submittedName>
        <fullName evidence="2">Putative outer membrane lipoprotein</fullName>
    </submittedName>
</protein>
<gene>
    <name evidence="2" type="ORF">HNQ94_001485</name>
</gene>
<organism evidence="2 3">
    <name type="scientific">Salirhabdus euzebyi</name>
    <dbReference type="NCBI Taxonomy" id="394506"/>
    <lineage>
        <taxon>Bacteria</taxon>
        <taxon>Bacillati</taxon>
        <taxon>Bacillota</taxon>
        <taxon>Bacilli</taxon>
        <taxon>Bacillales</taxon>
        <taxon>Bacillaceae</taxon>
        <taxon>Salirhabdus</taxon>
    </lineage>
</organism>
<dbReference type="AlphaFoldDB" id="A0A841Q3S3"/>
<proteinExistence type="predicted"/>
<keyword evidence="1" id="KW-0812">Transmembrane</keyword>
<keyword evidence="3" id="KW-1185">Reference proteome</keyword>
<dbReference type="RefSeq" id="WP_174495840.1">
    <property type="nucleotide sequence ID" value="NZ_CADDWK010000004.1"/>
</dbReference>
<name>A0A841Q3S3_9BACI</name>
<reference evidence="2 3" key="1">
    <citation type="submission" date="2020-08" db="EMBL/GenBank/DDBJ databases">
        <title>Genomic Encyclopedia of Type Strains, Phase IV (KMG-IV): sequencing the most valuable type-strain genomes for metagenomic binning, comparative biology and taxonomic classification.</title>
        <authorList>
            <person name="Goeker M."/>
        </authorList>
    </citation>
    <scope>NUCLEOTIDE SEQUENCE [LARGE SCALE GENOMIC DNA]</scope>
    <source>
        <strain evidence="2 3">DSM 19612</strain>
    </source>
</reference>
<evidence type="ECO:0000256" key="1">
    <source>
        <dbReference type="SAM" id="Phobius"/>
    </source>
</evidence>
<keyword evidence="1" id="KW-1133">Transmembrane helix</keyword>
<dbReference type="InterPro" id="IPR058887">
    <property type="entry name" value="YuzI-like"/>
</dbReference>
<evidence type="ECO:0000313" key="3">
    <source>
        <dbReference type="Proteomes" id="UP000581688"/>
    </source>
</evidence>
<sequence>MWYIFWLLVGFGLATAGGVTLIVYLNIIPAGLSFFDYILFVMDRPECYLFPVGLLIICITVLLYPSE</sequence>
<accession>A0A841Q3S3</accession>
<dbReference type="EMBL" id="JACHGH010000004">
    <property type="protein sequence ID" value="MBB6453037.1"/>
    <property type="molecule type" value="Genomic_DNA"/>
</dbReference>
<evidence type="ECO:0000313" key="2">
    <source>
        <dbReference type="EMBL" id="MBB6453037.1"/>
    </source>
</evidence>
<dbReference type="Pfam" id="PF26135">
    <property type="entry name" value="YuzI"/>
    <property type="match status" value="1"/>
</dbReference>
<keyword evidence="1" id="KW-0472">Membrane</keyword>
<feature type="transmembrane region" description="Helical" evidence="1">
    <location>
        <begin position="6"/>
        <end position="35"/>
    </location>
</feature>
<feature type="transmembrane region" description="Helical" evidence="1">
    <location>
        <begin position="47"/>
        <end position="64"/>
    </location>
</feature>
<dbReference type="Proteomes" id="UP000581688">
    <property type="component" value="Unassembled WGS sequence"/>
</dbReference>
<keyword evidence="2" id="KW-0449">Lipoprotein</keyword>